<keyword evidence="2" id="KW-1185">Reference proteome</keyword>
<protein>
    <submittedName>
        <fullName evidence="1">Uncharacterized protein</fullName>
    </submittedName>
</protein>
<sequence length="40" mass="4287">MTMRNAFLAIMAAIAASLCPAGRAGAPRGGRRPRRVFAYH</sequence>
<reference evidence="1 2" key="1">
    <citation type="submission" date="2017-07" db="EMBL/GenBank/DDBJ databases">
        <authorList>
            <person name="Sun Z.S."/>
            <person name="Albrecht U."/>
            <person name="Echele G."/>
            <person name="Lee C.C."/>
        </authorList>
    </citation>
    <scope>NUCLEOTIDE SEQUENCE [LARGE SCALE GENOMIC DNA]</scope>
    <source>
        <strain evidence="1 2">CGMCC 1.12710</strain>
    </source>
</reference>
<gene>
    <name evidence="1" type="ORF">SAMN06297382_2134</name>
</gene>
<dbReference type="Proteomes" id="UP000198346">
    <property type="component" value="Unassembled WGS sequence"/>
</dbReference>
<proteinExistence type="predicted"/>
<accession>A0A239PVA0</accession>
<evidence type="ECO:0000313" key="2">
    <source>
        <dbReference type="Proteomes" id="UP000198346"/>
    </source>
</evidence>
<dbReference type="EMBL" id="FZQA01000004">
    <property type="protein sequence ID" value="SNT74224.1"/>
    <property type="molecule type" value="Genomic_DNA"/>
</dbReference>
<dbReference type="AlphaFoldDB" id="A0A239PVA0"/>
<name>A0A239PVA0_9PROT</name>
<evidence type="ECO:0000313" key="1">
    <source>
        <dbReference type="EMBL" id="SNT74224.1"/>
    </source>
</evidence>
<organism evidence="1 2">
    <name type="scientific">Amphiplicatus metriothermophilus</name>
    <dbReference type="NCBI Taxonomy" id="1519374"/>
    <lineage>
        <taxon>Bacteria</taxon>
        <taxon>Pseudomonadati</taxon>
        <taxon>Pseudomonadota</taxon>
        <taxon>Alphaproteobacteria</taxon>
        <taxon>Parvularculales</taxon>
        <taxon>Parvularculaceae</taxon>
        <taxon>Amphiplicatus</taxon>
    </lineage>
</organism>